<feature type="compositionally biased region" description="Basic and acidic residues" evidence="1">
    <location>
        <begin position="86"/>
        <end position="99"/>
    </location>
</feature>
<accession>S7ZWR1</accession>
<gene>
    <name evidence="2" type="ORF">PDE_09833</name>
</gene>
<organism evidence="2 3">
    <name type="scientific">Penicillium oxalicum (strain 114-2 / CGMCC 5302)</name>
    <name type="common">Penicillium decumbens</name>
    <dbReference type="NCBI Taxonomy" id="933388"/>
    <lineage>
        <taxon>Eukaryota</taxon>
        <taxon>Fungi</taxon>
        <taxon>Dikarya</taxon>
        <taxon>Ascomycota</taxon>
        <taxon>Pezizomycotina</taxon>
        <taxon>Eurotiomycetes</taxon>
        <taxon>Eurotiomycetidae</taxon>
        <taxon>Eurotiales</taxon>
        <taxon>Aspergillaceae</taxon>
        <taxon>Penicillium</taxon>
    </lineage>
</organism>
<name>S7ZWR1_PENO1</name>
<evidence type="ECO:0000313" key="3">
    <source>
        <dbReference type="Proteomes" id="UP000019376"/>
    </source>
</evidence>
<reference evidence="2 3" key="1">
    <citation type="journal article" date="2013" name="PLoS ONE">
        <title>Genomic and secretomic analyses reveal unique features of the lignocellulolytic enzyme system of Penicillium decumbens.</title>
        <authorList>
            <person name="Liu G."/>
            <person name="Zhang L."/>
            <person name="Wei X."/>
            <person name="Zou G."/>
            <person name="Qin Y."/>
            <person name="Ma L."/>
            <person name="Li J."/>
            <person name="Zheng H."/>
            <person name="Wang S."/>
            <person name="Wang C."/>
            <person name="Xun L."/>
            <person name="Zhao G.-P."/>
            <person name="Zhou Z."/>
            <person name="Qu Y."/>
        </authorList>
    </citation>
    <scope>NUCLEOTIDE SEQUENCE [LARGE SCALE GENOMIC DNA]</scope>
    <source>
        <strain evidence="3">114-2 / CGMCC 5302</strain>
    </source>
</reference>
<keyword evidence="3" id="KW-1185">Reference proteome</keyword>
<protein>
    <submittedName>
        <fullName evidence="2">Uncharacterized protein</fullName>
    </submittedName>
</protein>
<dbReference type="AlphaFoldDB" id="S7ZWR1"/>
<feature type="region of interest" description="Disordered" evidence="1">
    <location>
        <begin position="80"/>
        <end position="99"/>
    </location>
</feature>
<evidence type="ECO:0000313" key="2">
    <source>
        <dbReference type="EMBL" id="EPS34869.1"/>
    </source>
</evidence>
<dbReference type="HOGENOM" id="CLU_1661389_0_0_1"/>
<dbReference type="Proteomes" id="UP000019376">
    <property type="component" value="Unassembled WGS sequence"/>
</dbReference>
<proteinExistence type="predicted"/>
<evidence type="ECO:0000256" key="1">
    <source>
        <dbReference type="SAM" id="MobiDB-lite"/>
    </source>
</evidence>
<sequence length="159" mass="17842">MGCVRICRDRQLPGQHATTNNEYEDRRRAAIGDREPGHGEITCEACRPRPGEGSVIPATVSIGMYCFAPSRNNWWEGRSKAGHQAMKGDERQVRRDWAQSRETSGIPYRDGRIFPFRVQRGAHSTPSQPLGGHAKTVHLSQTGMQDKICPCTPYYELTS</sequence>
<dbReference type="EMBL" id="KB644415">
    <property type="protein sequence ID" value="EPS34869.1"/>
    <property type="molecule type" value="Genomic_DNA"/>
</dbReference>